<evidence type="ECO:0000256" key="5">
    <source>
        <dbReference type="ARBA" id="ARBA00022989"/>
    </source>
</evidence>
<dbReference type="HOGENOM" id="CLU_047714_0_0_11"/>
<evidence type="ECO:0000256" key="6">
    <source>
        <dbReference type="ARBA" id="ARBA00023136"/>
    </source>
</evidence>
<evidence type="ECO:0000256" key="7">
    <source>
        <dbReference type="SAM" id="MobiDB-lite"/>
    </source>
</evidence>
<feature type="transmembrane region" description="Helical" evidence="8">
    <location>
        <begin position="186"/>
        <end position="207"/>
    </location>
</feature>
<evidence type="ECO:0000259" key="9">
    <source>
        <dbReference type="Pfam" id="PF01757"/>
    </source>
</evidence>
<comment type="similarity">
    <text evidence="2">Belongs to the acyltransferase 3 family.</text>
</comment>
<comment type="subcellular location">
    <subcellularLocation>
        <location evidence="1">Cell membrane</location>
        <topology evidence="1">Multi-pass membrane protein</topology>
    </subcellularLocation>
</comment>
<reference evidence="10 11" key="1">
    <citation type="submission" date="2011-05" db="EMBL/GenBank/DDBJ databases">
        <title>Whole genome sequence of Microlunatus phosphovorus NM-1.</title>
        <authorList>
            <person name="Hosoyama A."/>
            <person name="Sasaki K."/>
            <person name="Harada T."/>
            <person name="Igarashi R."/>
            <person name="Kawakoshi A."/>
            <person name="Sasagawa M."/>
            <person name="Fukada J."/>
            <person name="Nakamura S."/>
            <person name="Katano Y."/>
            <person name="Hanada S."/>
            <person name="Kamagata Y."/>
            <person name="Nakamura N."/>
            <person name="Yamazaki S."/>
            <person name="Fujita N."/>
        </authorList>
    </citation>
    <scope>NUCLEOTIDE SEQUENCE [LARGE SCALE GENOMIC DNA]</scope>
    <source>
        <strain evidence="11">ATCC 700054 / DSM 10555 / JCM 9379 / NBRC 101784 / NCIMB 13414 / VKM Ac-1990 / NM-1</strain>
    </source>
</reference>
<keyword evidence="5 8" id="KW-1133">Transmembrane helix</keyword>
<feature type="transmembrane region" description="Helical" evidence="8">
    <location>
        <begin position="219"/>
        <end position="236"/>
    </location>
</feature>
<dbReference type="PANTHER" id="PTHR40074">
    <property type="entry name" value="O-ACETYLTRANSFERASE WECH"/>
    <property type="match status" value="1"/>
</dbReference>
<dbReference type="PANTHER" id="PTHR40074:SF2">
    <property type="entry name" value="O-ACETYLTRANSFERASE WECH"/>
    <property type="match status" value="1"/>
</dbReference>
<dbReference type="RefSeq" id="WP_013863455.1">
    <property type="nucleotide sequence ID" value="NC_015635.1"/>
</dbReference>
<dbReference type="GO" id="GO:0005886">
    <property type="term" value="C:plasma membrane"/>
    <property type="evidence" value="ECO:0007669"/>
    <property type="project" value="UniProtKB-SubCell"/>
</dbReference>
<dbReference type="GO" id="GO:0009246">
    <property type="term" value="P:enterobacterial common antigen biosynthetic process"/>
    <property type="evidence" value="ECO:0007669"/>
    <property type="project" value="TreeGrafter"/>
</dbReference>
<evidence type="ECO:0000256" key="1">
    <source>
        <dbReference type="ARBA" id="ARBA00004651"/>
    </source>
</evidence>
<sequence length="384" mass="42304">MSDDPETYGSGTDEPAPQPAARPTARRFFSIAIESGRIDWVSWMRVFAICGVVTIHVTGATAIRPDARSTTVGMLAILLNRGFNFTVPIFVMLSGALLLAPSRYRGDGDFLRRRALRLVPAIVFWHLFYWGFRVLYLGHEVPWQSAVRLTLRGQLFTALYFFWIVLGLAVVTPVLVAWIARSSRRAVLIGAAIAVSMSALSPLTVTIRDAPVVWIESPWTWWLPYVGVYLLGWGLRGIVLHRIAVVIAVLACVAITAAIVWMFRRPDVPWWFSGLFGGYYSLGVQLYAALVFLVGQAVLRRGRALGWTVRGRPAELGQLLGQVTLGVFALHLAVLTVSYDLPFVGGTPAAGSVVELLGRLGLVLVVSFVLAILLRQIPLVRRLV</sequence>
<feature type="transmembrane region" description="Helical" evidence="8">
    <location>
        <begin position="158"/>
        <end position="179"/>
    </location>
</feature>
<accession>F5XGV4</accession>
<evidence type="ECO:0000256" key="8">
    <source>
        <dbReference type="SAM" id="Phobius"/>
    </source>
</evidence>
<evidence type="ECO:0000256" key="2">
    <source>
        <dbReference type="ARBA" id="ARBA00007400"/>
    </source>
</evidence>
<keyword evidence="3" id="KW-1003">Cell membrane</keyword>
<dbReference type="Pfam" id="PF01757">
    <property type="entry name" value="Acyl_transf_3"/>
    <property type="match status" value="1"/>
</dbReference>
<feature type="transmembrane region" description="Helical" evidence="8">
    <location>
        <begin position="356"/>
        <end position="374"/>
    </location>
</feature>
<protein>
    <recommendedName>
        <fullName evidence="9">Acyltransferase 3 domain-containing protein</fullName>
    </recommendedName>
</protein>
<keyword evidence="6 8" id="KW-0472">Membrane</keyword>
<feature type="transmembrane region" description="Helical" evidence="8">
    <location>
        <begin position="243"/>
        <end position="264"/>
    </location>
</feature>
<keyword evidence="4 8" id="KW-0812">Transmembrane</keyword>
<evidence type="ECO:0000313" key="10">
    <source>
        <dbReference type="EMBL" id="BAK35586.1"/>
    </source>
</evidence>
<dbReference type="OrthoDB" id="1072135at2"/>
<dbReference type="AlphaFoldDB" id="F5XGV4"/>
<feature type="transmembrane region" description="Helical" evidence="8">
    <location>
        <begin position="270"/>
        <end position="295"/>
    </location>
</feature>
<dbReference type="STRING" id="1032480.MLP_25720"/>
<dbReference type="Proteomes" id="UP000007947">
    <property type="component" value="Chromosome"/>
</dbReference>
<dbReference type="GO" id="GO:0016413">
    <property type="term" value="F:O-acetyltransferase activity"/>
    <property type="evidence" value="ECO:0007669"/>
    <property type="project" value="TreeGrafter"/>
</dbReference>
<dbReference type="KEGG" id="mph:MLP_25720"/>
<proteinExistence type="inferred from homology"/>
<dbReference type="EMBL" id="AP012204">
    <property type="protein sequence ID" value="BAK35586.1"/>
    <property type="molecule type" value="Genomic_DNA"/>
</dbReference>
<dbReference type="eggNOG" id="COG3274">
    <property type="taxonomic scope" value="Bacteria"/>
</dbReference>
<feature type="transmembrane region" description="Helical" evidence="8">
    <location>
        <begin position="43"/>
        <end position="63"/>
    </location>
</feature>
<feature type="domain" description="Acyltransferase 3" evidence="9">
    <location>
        <begin position="39"/>
        <end position="371"/>
    </location>
</feature>
<feature type="transmembrane region" description="Helical" evidence="8">
    <location>
        <begin position="83"/>
        <end position="104"/>
    </location>
</feature>
<dbReference type="InterPro" id="IPR002656">
    <property type="entry name" value="Acyl_transf_3_dom"/>
</dbReference>
<feature type="transmembrane region" description="Helical" evidence="8">
    <location>
        <begin position="316"/>
        <end position="336"/>
    </location>
</feature>
<gene>
    <name evidence="10" type="ordered locus">MLP_25720</name>
</gene>
<organism evidence="10 11">
    <name type="scientific">Microlunatus phosphovorus (strain ATCC 700054 / DSM 10555 / JCM 9379 / NBRC 101784 / NCIMB 13414 / VKM Ac-1990 / NM-1)</name>
    <dbReference type="NCBI Taxonomy" id="1032480"/>
    <lineage>
        <taxon>Bacteria</taxon>
        <taxon>Bacillati</taxon>
        <taxon>Actinomycetota</taxon>
        <taxon>Actinomycetes</taxon>
        <taxon>Propionibacteriales</taxon>
        <taxon>Propionibacteriaceae</taxon>
        <taxon>Microlunatus</taxon>
    </lineage>
</organism>
<evidence type="ECO:0000256" key="3">
    <source>
        <dbReference type="ARBA" id="ARBA00022475"/>
    </source>
</evidence>
<evidence type="ECO:0000256" key="4">
    <source>
        <dbReference type="ARBA" id="ARBA00022692"/>
    </source>
</evidence>
<feature type="region of interest" description="Disordered" evidence="7">
    <location>
        <begin position="1"/>
        <end position="22"/>
    </location>
</feature>
<keyword evidence="11" id="KW-1185">Reference proteome</keyword>
<name>F5XGV4_MICPN</name>
<evidence type="ECO:0000313" key="11">
    <source>
        <dbReference type="Proteomes" id="UP000007947"/>
    </source>
</evidence>
<feature type="transmembrane region" description="Helical" evidence="8">
    <location>
        <begin position="116"/>
        <end position="138"/>
    </location>
</feature>